<gene>
    <name evidence="2 4" type="primary">uppS</name>
    <name evidence="4" type="ORF">R0135_00045</name>
</gene>
<feature type="binding site" evidence="2">
    <location>
        <position position="215"/>
    </location>
    <ligand>
        <name>Mg(2+)</name>
        <dbReference type="ChEBI" id="CHEBI:18420"/>
    </ligand>
</feature>
<comment type="similarity">
    <text evidence="2">Belongs to the UPP synthase family.</text>
</comment>
<evidence type="ECO:0000313" key="4">
    <source>
        <dbReference type="EMBL" id="WOJ93575.1"/>
    </source>
</evidence>
<keyword evidence="1 2" id="KW-0808">Transferase</keyword>
<comment type="subunit">
    <text evidence="2">Homodimer.</text>
</comment>
<feature type="binding site" evidence="2">
    <location>
        <position position="45"/>
    </location>
    <ligand>
        <name>substrate</name>
    </ligand>
</feature>
<feature type="active site" evidence="2">
    <location>
        <position position="28"/>
    </location>
</feature>
<keyword evidence="2" id="KW-0573">Peptidoglycan synthesis</keyword>
<dbReference type="InterPro" id="IPR018520">
    <property type="entry name" value="UPP_synth-like_CS"/>
</dbReference>
<dbReference type="PANTHER" id="PTHR10291:SF0">
    <property type="entry name" value="DEHYDRODOLICHYL DIPHOSPHATE SYNTHASE 2"/>
    <property type="match status" value="1"/>
</dbReference>
<comment type="cofactor">
    <cofactor evidence="2">
        <name>Mg(2+)</name>
        <dbReference type="ChEBI" id="CHEBI:18420"/>
    </cofactor>
    <text evidence="2">Binds 2 magnesium ions per subunit.</text>
</comment>
<feature type="active site" description="Proton acceptor" evidence="2">
    <location>
        <position position="76"/>
    </location>
</feature>
<feature type="binding site" evidence="2">
    <location>
        <position position="33"/>
    </location>
    <ligand>
        <name>substrate</name>
    </ligand>
</feature>
<keyword evidence="2" id="KW-0460">Magnesium</keyword>
<evidence type="ECO:0000256" key="3">
    <source>
        <dbReference type="SAM" id="MobiDB-lite"/>
    </source>
</evidence>
<dbReference type="EC" id="2.5.1.31" evidence="2"/>
<comment type="function">
    <text evidence="2">Catalyzes the sequential condensation of isopentenyl diphosphate (IPP) with (2E,6E)-farnesyl diphosphate (E,E-FPP) to yield (2Z,6Z,10Z,14Z,18Z,22Z,26Z,30Z,34E,38E)-undecaprenyl diphosphate (di-trans,octa-cis-UPP). UPP is the precursor of glycosyl carrier lipid in the biosynthesis of bacterial cell wall polysaccharide components such as peptidoglycan and lipopolysaccharide.</text>
</comment>
<dbReference type="Proteomes" id="UP001626537">
    <property type="component" value="Chromosome"/>
</dbReference>
<proteinExistence type="inferred from homology"/>
<keyword evidence="5" id="KW-1185">Reference proteome</keyword>
<comment type="caution">
    <text evidence="2">Lacks conserved residue(s) required for the propagation of feature annotation.</text>
</comment>
<dbReference type="Gene3D" id="3.40.1180.10">
    <property type="entry name" value="Decaprenyl diphosphate synthase-like"/>
    <property type="match status" value="1"/>
</dbReference>
<sequence length="262" mass="28906">MVASSETADPGSRSSDTQTPRHVAIIMDGNNRWARKHSLPGVAGHRAGVEAVRGVMRACRESGVEVLTLFAFSSENWSRPLPEVRALLALLSRYLRTEVKQLHEDNVRLRFIGKRSRFSAGLQRLIAHAETVTANNTAATVIIAVDYGGQWDITRAAQELAKRAQQGELNPEDITTELVQSTLSLGGFPRPDLCIRTGGDARISNFLLWDFAYSEFYFTPVLWPDFGELEFARALADYGKRERRFGGRGEPDGIVSGGSLDA</sequence>
<feature type="binding site" evidence="2">
    <location>
        <begin position="29"/>
        <end position="32"/>
    </location>
    <ligand>
        <name>substrate</name>
    </ligand>
</feature>
<evidence type="ECO:0000256" key="2">
    <source>
        <dbReference type="HAMAP-Rule" id="MF_01139"/>
    </source>
</evidence>
<keyword evidence="2" id="KW-0133">Cell shape</keyword>
<dbReference type="SUPFAM" id="SSF64005">
    <property type="entry name" value="Undecaprenyl diphosphate synthase"/>
    <property type="match status" value="1"/>
</dbReference>
<feature type="compositionally biased region" description="Polar residues" evidence="3">
    <location>
        <begin position="1"/>
        <end position="20"/>
    </location>
</feature>
<dbReference type="PANTHER" id="PTHR10291">
    <property type="entry name" value="DEHYDRODOLICHYL DIPHOSPHATE SYNTHASE FAMILY MEMBER"/>
    <property type="match status" value="1"/>
</dbReference>
<keyword evidence="2" id="KW-0961">Cell wall biogenesis/degradation</keyword>
<evidence type="ECO:0000256" key="1">
    <source>
        <dbReference type="ARBA" id="ARBA00022679"/>
    </source>
</evidence>
<evidence type="ECO:0000313" key="5">
    <source>
        <dbReference type="Proteomes" id="UP001626537"/>
    </source>
</evidence>
<dbReference type="PROSITE" id="PS01066">
    <property type="entry name" value="UPP_SYNTHASE"/>
    <property type="match status" value="1"/>
</dbReference>
<dbReference type="NCBIfam" id="TIGR00055">
    <property type="entry name" value="uppS"/>
    <property type="match status" value="1"/>
</dbReference>
<dbReference type="InterPro" id="IPR036424">
    <property type="entry name" value="UPP_synth-like_sf"/>
</dbReference>
<feature type="binding site" evidence="2">
    <location>
        <begin position="73"/>
        <end position="75"/>
    </location>
    <ligand>
        <name>substrate</name>
    </ligand>
</feature>
<dbReference type="EMBL" id="CP136864">
    <property type="protein sequence ID" value="WOJ93575.1"/>
    <property type="molecule type" value="Genomic_DNA"/>
</dbReference>
<dbReference type="GO" id="GO:0016740">
    <property type="term" value="F:transferase activity"/>
    <property type="evidence" value="ECO:0007669"/>
    <property type="project" value="UniProtKB-KW"/>
</dbReference>
<feature type="binding site" evidence="2">
    <location>
        <position position="28"/>
    </location>
    <ligand>
        <name>Mg(2+)</name>
        <dbReference type="ChEBI" id="CHEBI:18420"/>
    </ligand>
</feature>
<feature type="binding site" evidence="2">
    <location>
        <position position="77"/>
    </location>
    <ligand>
        <name>substrate</name>
    </ligand>
</feature>
<feature type="binding site" evidence="2">
    <location>
        <begin position="202"/>
        <end position="204"/>
    </location>
    <ligand>
        <name>substrate</name>
    </ligand>
</feature>
<comment type="catalytic activity">
    <reaction evidence="2">
        <text>8 isopentenyl diphosphate + (2E,6E)-farnesyl diphosphate = di-trans,octa-cis-undecaprenyl diphosphate + 8 diphosphate</text>
        <dbReference type="Rhea" id="RHEA:27551"/>
        <dbReference type="ChEBI" id="CHEBI:33019"/>
        <dbReference type="ChEBI" id="CHEBI:58405"/>
        <dbReference type="ChEBI" id="CHEBI:128769"/>
        <dbReference type="ChEBI" id="CHEBI:175763"/>
        <dbReference type="EC" id="2.5.1.31"/>
    </reaction>
</comment>
<name>A0ABZ0I327_9GAMM</name>
<dbReference type="InterPro" id="IPR001441">
    <property type="entry name" value="UPP_synth-like"/>
</dbReference>
<dbReference type="HAMAP" id="MF_01139">
    <property type="entry name" value="ISPT"/>
    <property type="match status" value="1"/>
</dbReference>
<reference evidence="4 5" key="1">
    <citation type="submission" date="2023-10" db="EMBL/GenBank/DDBJ databases">
        <title>Two novel species belonging to the OM43/NOR5 clade.</title>
        <authorList>
            <person name="Park M."/>
        </authorList>
    </citation>
    <scope>NUCLEOTIDE SEQUENCE [LARGE SCALE GENOMIC DNA]</scope>
    <source>
        <strain evidence="4 5">IMCC43200</strain>
    </source>
</reference>
<keyword evidence="2" id="KW-0479">Metal-binding</keyword>
<dbReference type="CDD" id="cd00475">
    <property type="entry name" value="Cis_IPPS"/>
    <property type="match status" value="1"/>
</dbReference>
<feature type="binding site" evidence="2">
    <location>
        <position position="196"/>
    </location>
    <ligand>
        <name>substrate</name>
    </ligand>
</feature>
<protein>
    <recommendedName>
        <fullName evidence="2">Ditrans,polycis-undecaprenyl-diphosphate synthase ((2E,6E)-farnesyl-diphosphate specific)</fullName>
        <ecNumber evidence="2">2.5.1.31</ecNumber>
    </recommendedName>
    <alternativeName>
        <fullName evidence="2">Ditrans,polycis-undecaprenylcistransferase</fullName>
    </alternativeName>
    <alternativeName>
        <fullName evidence="2">Undecaprenyl diphosphate synthase</fullName>
        <shortName evidence="2">UDS</shortName>
    </alternativeName>
    <alternativeName>
        <fullName evidence="2">Undecaprenyl pyrophosphate synthase</fullName>
        <shortName evidence="2">UPP synthase</shortName>
    </alternativeName>
</protein>
<feature type="binding site" evidence="2">
    <location>
        <position position="79"/>
    </location>
    <ligand>
        <name>substrate</name>
    </ligand>
</feature>
<accession>A0ABZ0I327</accession>
<feature type="region of interest" description="Disordered" evidence="3">
    <location>
        <begin position="1"/>
        <end position="21"/>
    </location>
</feature>
<dbReference type="Pfam" id="PF01255">
    <property type="entry name" value="Prenyltransf"/>
    <property type="match status" value="1"/>
</dbReference>
<organism evidence="4 5">
    <name type="scientific">Congregibacter variabilis</name>
    <dbReference type="NCBI Taxonomy" id="3081200"/>
    <lineage>
        <taxon>Bacteria</taxon>
        <taxon>Pseudomonadati</taxon>
        <taxon>Pseudomonadota</taxon>
        <taxon>Gammaproteobacteria</taxon>
        <taxon>Cellvibrionales</taxon>
        <taxon>Halieaceae</taxon>
        <taxon>Congregibacter</taxon>
    </lineage>
</organism>